<evidence type="ECO:0000256" key="3">
    <source>
        <dbReference type="PROSITE-ProRule" id="PRU00221"/>
    </source>
</evidence>
<proteinExistence type="predicted"/>
<dbReference type="PROSITE" id="PS50082">
    <property type="entry name" value="WD_REPEATS_2"/>
    <property type="match status" value="1"/>
</dbReference>
<dbReference type="Proteomes" id="UP000503447">
    <property type="component" value="Chromosome"/>
</dbReference>
<evidence type="ECO:0000256" key="5">
    <source>
        <dbReference type="SAM" id="SignalP"/>
    </source>
</evidence>
<dbReference type="InterPro" id="IPR011047">
    <property type="entry name" value="Quinoprotein_ADH-like_sf"/>
</dbReference>
<protein>
    <submittedName>
        <fullName evidence="6">Uncharacterized protein</fullName>
    </submittedName>
</protein>
<keyword evidence="2" id="KW-0677">Repeat</keyword>
<gene>
    <name evidence="6" type="ORF">FTUN_2291</name>
</gene>
<keyword evidence="1 3" id="KW-0853">WD repeat</keyword>
<evidence type="ECO:0000313" key="7">
    <source>
        <dbReference type="Proteomes" id="UP000503447"/>
    </source>
</evidence>
<dbReference type="SUPFAM" id="SSF50998">
    <property type="entry name" value="Quinoprotein alcohol dehydrogenase-like"/>
    <property type="match status" value="1"/>
</dbReference>
<keyword evidence="5" id="KW-0732">Signal</keyword>
<feature type="repeat" description="WD" evidence="3">
    <location>
        <begin position="389"/>
        <end position="430"/>
    </location>
</feature>
<dbReference type="Pfam" id="PF00400">
    <property type="entry name" value="WD40"/>
    <property type="match status" value="2"/>
</dbReference>
<dbReference type="PANTHER" id="PTHR19848:SF8">
    <property type="entry name" value="F-BOX AND WD REPEAT DOMAIN CONTAINING 7"/>
    <property type="match status" value="1"/>
</dbReference>
<dbReference type="InterPro" id="IPR015943">
    <property type="entry name" value="WD40/YVTN_repeat-like_dom_sf"/>
</dbReference>
<feature type="signal peptide" evidence="5">
    <location>
        <begin position="1"/>
        <end position="21"/>
    </location>
</feature>
<evidence type="ECO:0000313" key="6">
    <source>
        <dbReference type="EMBL" id="QJW94768.1"/>
    </source>
</evidence>
<organism evidence="6 7">
    <name type="scientific">Frigoriglobus tundricola</name>
    <dbReference type="NCBI Taxonomy" id="2774151"/>
    <lineage>
        <taxon>Bacteria</taxon>
        <taxon>Pseudomonadati</taxon>
        <taxon>Planctomycetota</taxon>
        <taxon>Planctomycetia</taxon>
        <taxon>Gemmatales</taxon>
        <taxon>Gemmataceae</taxon>
        <taxon>Frigoriglobus</taxon>
    </lineage>
</organism>
<dbReference type="PROSITE" id="PS50294">
    <property type="entry name" value="WD_REPEATS_REGION"/>
    <property type="match status" value="1"/>
</dbReference>
<dbReference type="RefSeq" id="WP_171470690.1">
    <property type="nucleotide sequence ID" value="NZ_CP053452.2"/>
</dbReference>
<dbReference type="KEGG" id="ftj:FTUN_2291"/>
<feature type="compositionally biased region" description="Low complexity" evidence="4">
    <location>
        <begin position="436"/>
        <end position="446"/>
    </location>
</feature>
<feature type="region of interest" description="Disordered" evidence="4">
    <location>
        <begin position="436"/>
        <end position="467"/>
    </location>
</feature>
<dbReference type="InterPro" id="IPR001680">
    <property type="entry name" value="WD40_rpt"/>
</dbReference>
<reference evidence="7" key="1">
    <citation type="submission" date="2020-05" db="EMBL/GenBank/DDBJ databases">
        <title>Frigoriglobus tundricola gen. nov., sp. nov., a psychrotolerant cellulolytic planctomycete of the family Gemmataceae with two divergent copies of 16S rRNA gene.</title>
        <authorList>
            <person name="Kulichevskaya I.S."/>
            <person name="Ivanova A.A."/>
            <person name="Naumoff D.G."/>
            <person name="Beletsky A.V."/>
            <person name="Rijpstra W.I.C."/>
            <person name="Sinninghe Damste J.S."/>
            <person name="Mardanov A.V."/>
            <person name="Ravin N.V."/>
            <person name="Dedysh S.N."/>
        </authorList>
    </citation>
    <scope>NUCLEOTIDE SEQUENCE [LARGE SCALE GENOMIC DNA]</scope>
    <source>
        <strain evidence="7">PL17</strain>
    </source>
</reference>
<name>A0A6M5YLB7_9BACT</name>
<accession>A0A6M5YLB7</accession>
<feature type="chain" id="PRO_5026819901" evidence="5">
    <location>
        <begin position="22"/>
        <end position="518"/>
    </location>
</feature>
<dbReference type="AlphaFoldDB" id="A0A6M5YLB7"/>
<evidence type="ECO:0000256" key="4">
    <source>
        <dbReference type="SAM" id="MobiDB-lite"/>
    </source>
</evidence>
<dbReference type="PANTHER" id="PTHR19848">
    <property type="entry name" value="WD40 REPEAT PROTEIN"/>
    <property type="match status" value="1"/>
</dbReference>
<dbReference type="Gene3D" id="2.130.10.10">
    <property type="entry name" value="YVTN repeat-like/Quinoprotein amine dehydrogenase"/>
    <property type="match status" value="2"/>
</dbReference>
<dbReference type="SMART" id="SM00320">
    <property type="entry name" value="WD40"/>
    <property type="match status" value="4"/>
</dbReference>
<sequence>MTARRFSLALVLLAPALARGAADAPLPAGAKARFGTSRSAIGPSTQLRGAHLLAPDYRTYLTGGGGASGPRLHDTRTGKVTEVPGFEAADPTGERPDGRTVFAVSADGKRAVTERAADALLVFEVATGKTVRVIKVPGADAAAPKVGSAALSADGTVLAFGAGKGPTSGVVVWDLEKDAERARVSVLPSPIVTPVLSADGQRLATRGQFTGPGPGPKGVNPGTTLQLWDVSAGKAEGAPKNSPDRLIATIPDAFSGFGASAAFSPDGKTVATCSQFDGTVRLWDAATGKPGPTLLGRAEVGVAVAFAPDGKTLAALGRTGAIDRWALPDGTPLKPTSLEPADLRTFGDNPVAHGLVFADNERVAAWGWVHTLNVALVWEAPAGGPLTPTGGHLGTITAVRFTPDGKGVVTAGMDRRVLRWDVATGRQTVVAARAPRPGVVHPPGAGHHPGDDVGGRYGSRPGDGRGAVRTVRGRCHPVRRLSPRRRDPLVVAREARFHLVRGVGRGDPAAAGAADAAG</sequence>
<evidence type="ECO:0000256" key="1">
    <source>
        <dbReference type="ARBA" id="ARBA00022574"/>
    </source>
</evidence>
<evidence type="ECO:0000256" key="2">
    <source>
        <dbReference type="ARBA" id="ARBA00022737"/>
    </source>
</evidence>
<dbReference type="EMBL" id="CP053452">
    <property type="protein sequence ID" value="QJW94768.1"/>
    <property type="molecule type" value="Genomic_DNA"/>
</dbReference>
<keyword evidence="7" id="KW-1185">Reference proteome</keyword>